<keyword evidence="4" id="KW-1185">Reference proteome</keyword>
<comment type="similarity">
    <text evidence="1">Belongs to the UDP-glycosyltransferase family.</text>
</comment>
<dbReference type="EMBL" id="JANAVB010045041">
    <property type="protein sequence ID" value="KAJ6790586.1"/>
    <property type="molecule type" value="Genomic_DNA"/>
</dbReference>
<accession>A0AAX6DFN1</accession>
<reference evidence="3" key="1">
    <citation type="journal article" date="2023" name="GigaByte">
        <title>Genome assembly of the bearded iris, Iris pallida Lam.</title>
        <authorList>
            <person name="Bruccoleri R.E."/>
            <person name="Oakeley E.J."/>
            <person name="Faust A.M.E."/>
            <person name="Altorfer M."/>
            <person name="Dessus-Babus S."/>
            <person name="Burckhardt D."/>
            <person name="Oertli M."/>
            <person name="Naumann U."/>
            <person name="Petersen F."/>
            <person name="Wong J."/>
        </authorList>
    </citation>
    <scope>NUCLEOTIDE SEQUENCE</scope>
    <source>
        <strain evidence="3">GSM-AAB239-AS_SAM_17_03QT</strain>
    </source>
</reference>
<evidence type="ECO:0000313" key="4">
    <source>
        <dbReference type="Proteomes" id="UP001140949"/>
    </source>
</evidence>
<evidence type="ECO:0000256" key="2">
    <source>
        <dbReference type="ARBA" id="ARBA00022679"/>
    </source>
</evidence>
<reference evidence="3" key="2">
    <citation type="submission" date="2023-04" db="EMBL/GenBank/DDBJ databases">
        <authorList>
            <person name="Bruccoleri R.E."/>
            <person name="Oakeley E.J."/>
            <person name="Faust A.-M."/>
            <person name="Dessus-Babus S."/>
            <person name="Altorfer M."/>
            <person name="Burckhardt D."/>
            <person name="Oertli M."/>
            <person name="Naumann U."/>
            <person name="Petersen F."/>
            <person name="Wong J."/>
        </authorList>
    </citation>
    <scope>NUCLEOTIDE SEQUENCE</scope>
    <source>
        <strain evidence="3">GSM-AAB239-AS_SAM_17_03QT</strain>
        <tissue evidence="3">Leaf</tissue>
    </source>
</reference>
<dbReference type="AlphaFoldDB" id="A0AAX6DFN1"/>
<keyword evidence="2" id="KW-0808">Transferase</keyword>
<name>A0AAX6DFN1_IRIPA</name>
<dbReference type="GO" id="GO:0035251">
    <property type="term" value="F:UDP-glucosyltransferase activity"/>
    <property type="evidence" value="ECO:0007669"/>
    <property type="project" value="TreeGrafter"/>
</dbReference>
<evidence type="ECO:0000256" key="1">
    <source>
        <dbReference type="ARBA" id="ARBA00009995"/>
    </source>
</evidence>
<dbReference type="SUPFAM" id="SSF53756">
    <property type="entry name" value="UDP-Glycosyltransferase/glycogen phosphorylase"/>
    <property type="match status" value="1"/>
</dbReference>
<dbReference type="PANTHER" id="PTHR48047:SF182">
    <property type="entry name" value="GLYCOSYLTRANSFERASE"/>
    <property type="match status" value="1"/>
</dbReference>
<dbReference type="Gene3D" id="3.40.50.2000">
    <property type="entry name" value="Glycogen Phosphorylase B"/>
    <property type="match status" value="2"/>
</dbReference>
<sequence>MGSADVDSQSSGGGGFMTHCGWNSCIEGASAGMRMVTWPLFAEQFFNERLLVDVLGIGIAVGSMVCNNVVEERTFVSREQVRKAVEEVMGGGKEADERRKRAREVAEMARRAVEEGGSCYNGLSCLIQELRVSRLVMQHCRIM</sequence>
<comment type="caution">
    <text evidence="3">The sequence shown here is derived from an EMBL/GenBank/DDBJ whole genome shotgun (WGS) entry which is preliminary data.</text>
</comment>
<dbReference type="PANTHER" id="PTHR48047">
    <property type="entry name" value="GLYCOSYLTRANSFERASE"/>
    <property type="match status" value="1"/>
</dbReference>
<gene>
    <name evidence="3" type="ORF">M6B38_249120</name>
</gene>
<proteinExistence type="inferred from homology"/>
<organism evidence="3 4">
    <name type="scientific">Iris pallida</name>
    <name type="common">Sweet iris</name>
    <dbReference type="NCBI Taxonomy" id="29817"/>
    <lineage>
        <taxon>Eukaryota</taxon>
        <taxon>Viridiplantae</taxon>
        <taxon>Streptophyta</taxon>
        <taxon>Embryophyta</taxon>
        <taxon>Tracheophyta</taxon>
        <taxon>Spermatophyta</taxon>
        <taxon>Magnoliopsida</taxon>
        <taxon>Liliopsida</taxon>
        <taxon>Asparagales</taxon>
        <taxon>Iridaceae</taxon>
        <taxon>Iridoideae</taxon>
        <taxon>Irideae</taxon>
        <taxon>Iris</taxon>
    </lineage>
</organism>
<protein>
    <submittedName>
        <fullName evidence="3">Scopoletin glucosyltransferase-like</fullName>
    </submittedName>
</protein>
<dbReference type="Pfam" id="PF00201">
    <property type="entry name" value="UDPGT"/>
    <property type="match status" value="1"/>
</dbReference>
<dbReference type="Proteomes" id="UP001140949">
    <property type="component" value="Unassembled WGS sequence"/>
</dbReference>
<dbReference type="InterPro" id="IPR002213">
    <property type="entry name" value="UDP_glucos_trans"/>
</dbReference>
<evidence type="ECO:0000313" key="3">
    <source>
        <dbReference type="EMBL" id="KAJ6790586.1"/>
    </source>
</evidence>